<dbReference type="EMBL" id="BFAZ01000009">
    <property type="protein sequence ID" value="GBF43870.1"/>
    <property type="molecule type" value="Genomic_DNA"/>
</dbReference>
<keyword evidence="2" id="KW-1185">Reference proteome</keyword>
<name>A0A2P2DH22_9LEPT</name>
<evidence type="ECO:0000313" key="1">
    <source>
        <dbReference type="EMBL" id="GBF43870.1"/>
    </source>
</evidence>
<dbReference type="AlphaFoldDB" id="A0A2P2DH22"/>
<dbReference type="Proteomes" id="UP000245206">
    <property type="component" value="Unassembled WGS sequence"/>
</dbReference>
<organism evidence="1 2">
    <name type="scientific">Leptospira ellinghausenii</name>
    <dbReference type="NCBI Taxonomy" id="1917822"/>
    <lineage>
        <taxon>Bacteria</taxon>
        <taxon>Pseudomonadati</taxon>
        <taxon>Spirochaetota</taxon>
        <taxon>Spirochaetia</taxon>
        <taxon>Leptospirales</taxon>
        <taxon>Leptospiraceae</taxon>
        <taxon>Leptospira</taxon>
    </lineage>
</organism>
<evidence type="ECO:0000313" key="2">
    <source>
        <dbReference type="Proteomes" id="UP000245206"/>
    </source>
</evidence>
<accession>A0A2P2DH22</accession>
<sequence length="144" mass="16777">MVMSLFAYKKQYLSLNAPSTIPSGNFQIQWLGPKWFQWTSKTGLQYLHFRNWWGKMFRGNETATNLFLKSGDKIFQEKYTMVVSLEKSPIDGQTSLFLRYTNEAPFPWPFVVDEFRVLSDGKLLGMSYPKFAPSLALPFLLQKQ</sequence>
<proteinExistence type="predicted"/>
<comment type="caution">
    <text evidence="1">The sequence shown here is derived from an EMBL/GenBank/DDBJ whole genome shotgun (WGS) entry which is preliminary data.</text>
</comment>
<protein>
    <submittedName>
        <fullName evidence="1">Uncharacterized protein</fullName>
    </submittedName>
</protein>
<reference evidence="2" key="1">
    <citation type="journal article" date="2019" name="Microbiol. Immunol.">
        <title>Molecular and phenotypic characterization of Leptospira johnsonii sp. nov., Leptospira ellinghausenii sp. nov. and Leptospira ryugenii sp. nov. isolated from soil and water in Japan.</title>
        <authorList>
            <person name="Masuzawa T."/>
            <person name="Saito M."/>
            <person name="Nakao R."/>
            <person name="Nikaido Y."/>
            <person name="Matsumoto M."/>
            <person name="Ogawa M."/>
            <person name="Yokoyama M."/>
            <person name="Hidaka Y."/>
            <person name="Tomita J."/>
            <person name="Sakakibara K."/>
            <person name="Suzuki K."/>
            <person name="Yasuda S."/>
            <person name="Sato H."/>
            <person name="Yamaguchi M."/>
            <person name="Yoshida S.I."/>
            <person name="Koizumi N."/>
            <person name="Kawamura Y."/>
        </authorList>
    </citation>
    <scope>NUCLEOTIDE SEQUENCE [LARGE SCALE GENOMIC DNA]</scope>
    <source>
        <strain evidence="2">E18</strain>
    </source>
</reference>
<gene>
    <name evidence="1" type="ORF">LPTSP2_31730</name>
</gene>